<dbReference type="AlphaFoldDB" id="A0A813GNF1"/>
<reference evidence="3" key="1">
    <citation type="submission" date="2021-02" db="EMBL/GenBank/DDBJ databases">
        <authorList>
            <person name="Dougan E. K."/>
            <person name="Rhodes N."/>
            <person name="Thang M."/>
            <person name="Chan C."/>
        </authorList>
    </citation>
    <scope>NUCLEOTIDE SEQUENCE</scope>
</reference>
<feature type="region of interest" description="Disordered" evidence="1">
    <location>
        <begin position="44"/>
        <end position="66"/>
    </location>
</feature>
<dbReference type="EMBL" id="CAJNNV010028380">
    <property type="protein sequence ID" value="CAE8624391.1"/>
    <property type="molecule type" value="Genomic_DNA"/>
</dbReference>
<sequence length="66" mass="7157">ASPDSEHRPTLVWASPSGPPKPPSANFKAKRMQHYNEFKVLQAMRETGSPAASDSSGDECDRSKGK</sequence>
<feature type="region of interest" description="Disordered" evidence="1">
    <location>
        <begin position="1"/>
        <end position="26"/>
    </location>
</feature>
<organism evidence="3 4">
    <name type="scientific">Polarella glacialis</name>
    <name type="common">Dinoflagellate</name>
    <dbReference type="NCBI Taxonomy" id="89957"/>
    <lineage>
        <taxon>Eukaryota</taxon>
        <taxon>Sar</taxon>
        <taxon>Alveolata</taxon>
        <taxon>Dinophyceae</taxon>
        <taxon>Suessiales</taxon>
        <taxon>Suessiaceae</taxon>
        <taxon>Polarella</taxon>
    </lineage>
</organism>
<evidence type="ECO:0000313" key="4">
    <source>
        <dbReference type="Proteomes" id="UP000654075"/>
    </source>
</evidence>
<evidence type="ECO:0000256" key="1">
    <source>
        <dbReference type="SAM" id="MobiDB-lite"/>
    </source>
</evidence>
<dbReference type="EMBL" id="CAJNNV010027956">
    <property type="protein sequence ID" value="CAE8622347.1"/>
    <property type="molecule type" value="Genomic_DNA"/>
</dbReference>
<keyword evidence="4" id="KW-1185">Reference proteome</keyword>
<protein>
    <submittedName>
        <fullName evidence="3">Uncharacterized protein</fullName>
    </submittedName>
</protein>
<gene>
    <name evidence="2" type="ORF">PGLA1383_LOCUS39799</name>
    <name evidence="3" type="ORF">PGLA1383_LOCUS41517</name>
</gene>
<comment type="caution">
    <text evidence="3">The sequence shown here is derived from an EMBL/GenBank/DDBJ whole genome shotgun (WGS) entry which is preliminary data.</text>
</comment>
<proteinExistence type="predicted"/>
<dbReference type="Proteomes" id="UP000654075">
    <property type="component" value="Unassembled WGS sequence"/>
</dbReference>
<evidence type="ECO:0000313" key="3">
    <source>
        <dbReference type="EMBL" id="CAE8624391.1"/>
    </source>
</evidence>
<evidence type="ECO:0000313" key="2">
    <source>
        <dbReference type="EMBL" id="CAE8622347.1"/>
    </source>
</evidence>
<name>A0A813GNF1_POLGL</name>
<accession>A0A813GNF1</accession>
<feature type="non-terminal residue" evidence="3">
    <location>
        <position position="66"/>
    </location>
</feature>